<keyword evidence="3" id="KW-1185">Reference proteome</keyword>
<sequence length="157" mass="17168">MEILDLPPSQASRLVPLLQELHALHVEHQPARYPAAPSDAALEQWLQGWLQEDAITALIAESPQGALLGYTIFGIEHRPPLPIRFEETRVMVHHIATAKAFRRMGVGQALLTAVKQRAEAEDVGTIATTYAPFNSASAGLFEGLGLQPVVTMAEWRA</sequence>
<evidence type="ECO:0000313" key="3">
    <source>
        <dbReference type="Proteomes" id="UP001441944"/>
    </source>
</evidence>
<accession>A0ABQ0AI25</accession>
<dbReference type="Gene3D" id="3.40.630.30">
    <property type="match status" value="1"/>
</dbReference>
<organism evidence="2 3">
    <name type="scientific">Pseudophaeobacter arcticus</name>
    <dbReference type="NCBI Taxonomy" id="385492"/>
    <lineage>
        <taxon>Bacteria</taxon>
        <taxon>Pseudomonadati</taxon>
        <taxon>Pseudomonadota</taxon>
        <taxon>Alphaproteobacteria</taxon>
        <taxon>Rhodobacterales</taxon>
        <taxon>Paracoccaceae</taxon>
        <taxon>Pseudophaeobacter</taxon>
    </lineage>
</organism>
<dbReference type="Pfam" id="PF00583">
    <property type="entry name" value="Acetyltransf_1"/>
    <property type="match status" value="1"/>
</dbReference>
<dbReference type="EMBL" id="BAABWU010000002">
    <property type="protein sequence ID" value="GAA6195530.1"/>
    <property type="molecule type" value="Genomic_DNA"/>
</dbReference>
<dbReference type="CDD" id="cd04301">
    <property type="entry name" value="NAT_SF"/>
    <property type="match status" value="1"/>
</dbReference>
<reference evidence="2 3" key="1">
    <citation type="submission" date="2024-04" db="EMBL/GenBank/DDBJ databases">
        <title>Draft genome sequence of Pseudophaeobacter arcticus NBRC 116598.</title>
        <authorList>
            <person name="Miyakawa T."/>
            <person name="Kusuya Y."/>
            <person name="Miura T."/>
        </authorList>
    </citation>
    <scope>NUCLEOTIDE SEQUENCE [LARGE SCALE GENOMIC DNA]</scope>
    <source>
        <strain evidence="2 3">SU-CL00105</strain>
    </source>
</reference>
<gene>
    <name evidence="2" type="ORF">NBRC116598_09740</name>
</gene>
<protein>
    <recommendedName>
        <fullName evidence="1">N-acetyltransferase domain-containing protein</fullName>
    </recommendedName>
</protein>
<dbReference type="PROSITE" id="PS51186">
    <property type="entry name" value="GNAT"/>
    <property type="match status" value="1"/>
</dbReference>
<evidence type="ECO:0000313" key="2">
    <source>
        <dbReference type="EMBL" id="GAA6195530.1"/>
    </source>
</evidence>
<dbReference type="InterPro" id="IPR016181">
    <property type="entry name" value="Acyl_CoA_acyltransferase"/>
</dbReference>
<evidence type="ECO:0000259" key="1">
    <source>
        <dbReference type="PROSITE" id="PS51186"/>
    </source>
</evidence>
<dbReference type="RefSeq" id="WP_353397481.1">
    <property type="nucleotide sequence ID" value="NZ_BAABWU010000002.1"/>
</dbReference>
<dbReference type="InterPro" id="IPR000182">
    <property type="entry name" value="GNAT_dom"/>
</dbReference>
<feature type="domain" description="N-acetyltransferase" evidence="1">
    <location>
        <begin position="1"/>
        <end position="157"/>
    </location>
</feature>
<name>A0ABQ0AI25_9RHOB</name>
<dbReference type="Proteomes" id="UP001441944">
    <property type="component" value="Unassembled WGS sequence"/>
</dbReference>
<comment type="caution">
    <text evidence="2">The sequence shown here is derived from an EMBL/GenBank/DDBJ whole genome shotgun (WGS) entry which is preliminary data.</text>
</comment>
<dbReference type="SUPFAM" id="SSF55729">
    <property type="entry name" value="Acyl-CoA N-acyltransferases (Nat)"/>
    <property type="match status" value="1"/>
</dbReference>
<proteinExistence type="predicted"/>